<evidence type="ECO:0008006" key="4">
    <source>
        <dbReference type="Google" id="ProtNLM"/>
    </source>
</evidence>
<evidence type="ECO:0000256" key="1">
    <source>
        <dbReference type="SAM" id="Phobius"/>
    </source>
</evidence>
<protein>
    <recommendedName>
        <fullName evidence="4">Holin-X, holin superfamily III</fullName>
    </recommendedName>
</protein>
<organism evidence="2 3">
    <name type="scientific">Flavobacterium ranwuense</name>
    <dbReference type="NCBI Taxonomy" id="2541725"/>
    <lineage>
        <taxon>Bacteria</taxon>
        <taxon>Pseudomonadati</taxon>
        <taxon>Bacteroidota</taxon>
        <taxon>Flavobacteriia</taxon>
        <taxon>Flavobacteriales</taxon>
        <taxon>Flavobacteriaceae</taxon>
        <taxon>Flavobacterium</taxon>
    </lineage>
</organism>
<keyword evidence="1" id="KW-0812">Transmembrane</keyword>
<feature type="transmembrane region" description="Helical" evidence="1">
    <location>
        <begin position="45"/>
        <end position="67"/>
    </location>
</feature>
<feature type="transmembrane region" description="Helical" evidence="1">
    <location>
        <begin position="73"/>
        <end position="94"/>
    </location>
</feature>
<evidence type="ECO:0000313" key="3">
    <source>
        <dbReference type="Proteomes" id="UP000294685"/>
    </source>
</evidence>
<proteinExistence type="predicted"/>
<name>A0ABY2DTF9_9FLAO</name>
<dbReference type="Proteomes" id="UP000294685">
    <property type="component" value="Unassembled WGS sequence"/>
</dbReference>
<accession>A0ABY2DTF9</accession>
<comment type="caution">
    <text evidence="2">The sequence shown here is derived from an EMBL/GenBank/DDBJ whole genome shotgun (WGS) entry which is preliminary data.</text>
</comment>
<dbReference type="RefSeq" id="WP_132070096.1">
    <property type="nucleotide sequence ID" value="NZ_SMLH01000002.1"/>
</dbReference>
<keyword evidence="3" id="KW-1185">Reference proteome</keyword>
<gene>
    <name evidence="2" type="ORF">E0I61_06025</name>
</gene>
<keyword evidence="1" id="KW-0472">Membrane</keyword>
<sequence length="120" mass="13751">MENNATTIEMLFEKAEDYTKTTIELVKLNAVDKTADVMSSLLSRLTVSIVFVMFAFLANIGLSLWIGELLGKVYYGFFIVSSAYLLISIVLYIYKDQWLKIPISNFIIVKMLKKSQYEND</sequence>
<reference evidence="2 3" key="1">
    <citation type="submission" date="2019-03" db="EMBL/GenBank/DDBJ databases">
        <title>Novel species of Flavobacterium.</title>
        <authorList>
            <person name="Liu Q."/>
            <person name="Xin Y.-H."/>
        </authorList>
    </citation>
    <scope>NUCLEOTIDE SEQUENCE [LARGE SCALE GENOMIC DNA]</scope>
    <source>
        <strain evidence="2 3">LB2P22</strain>
    </source>
</reference>
<dbReference type="EMBL" id="SMLH01000002">
    <property type="protein sequence ID" value="TDE30548.1"/>
    <property type="molecule type" value="Genomic_DNA"/>
</dbReference>
<evidence type="ECO:0000313" key="2">
    <source>
        <dbReference type="EMBL" id="TDE30548.1"/>
    </source>
</evidence>
<keyword evidence="1" id="KW-1133">Transmembrane helix</keyword>